<proteinExistence type="predicted"/>
<comment type="caution">
    <text evidence="1">The sequence shown here is derived from an EMBL/GenBank/DDBJ whole genome shotgun (WGS) entry which is preliminary data.</text>
</comment>
<sequence length="110" mass="12646">MPSTKVHAIMDTAQCIEFSFIITLKKIKLTEIRGLRLPDELQEGRNQSWTVEEFSGTLCVVSFGNGMFFPTNKKITPHRHPRTPLTQLRHKRQRIMVCNFCKSIGNTCLP</sequence>
<dbReference type="EMBL" id="NIRI02000056">
    <property type="protein sequence ID" value="KAG5445109.1"/>
    <property type="molecule type" value="Genomic_DNA"/>
</dbReference>
<organism evidence="1 2">
    <name type="scientific">Clonorchis sinensis</name>
    <name type="common">Chinese liver fluke</name>
    <dbReference type="NCBI Taxonomy" id="79923"/>
    <lineage>
        <taxon>Eukaryota</taxon>
        <taxon>Metazoa</taxon>
        <taxon>Spiralia</taxon>
        <taxon>Lophotrochozoa</taxon>
        <taxon>Platyhelminthes</taxon>
        <taxon>Trematoda</taxon>
        <taxon>Digenea</taxon>
        <taxon>Opisthorchiida</taxon>
        <taxon>Opisthorchiata</taxon>
        <taxon>Opisthorchiidae</taxon>
        <taxon>Clonorchis</taxon>
    </lineage>
</organism>
<evidence type="ECO:0000313" key="2">
    <source>
        <dbReference type="Proteomes" id="UP000286415"/>
    </source>
</evidence>
<dbReference type="InParanoid" id="A0A3R7FP35"/>
<keyword evidence="2" id="KW-1185">Reference proteome</keyword>
<accession>A0A3R7FP35</accession>
<dbReference type="AlphaFoldDB" id="A0A3R7FP35"/>
<protein>
    <submittedName>
        <fullName evidence="1">Uncharacterized protein</fullName>
    </submittedName>
</protein>
<evidence type="ECO:0000313" key="1">
    <source>
        <dbReference type="EMBL" id="KAG5445109.1"/>
    </source>
</evidence>
<reference evidence="1 2" key="1">
    <citation type="journal article" date="2018" name="Biotechnol. Adv.">
        <title>Improved genomic resources and new bioinformatic workflow for the carcinogenic parasite Clonorchis sinensis: Biotechnological implications.</title>
        <authorList>
            <person name="Wang D."/>
            <person name="Korhonen P.K."/>
            <person name="Gasser R.B."/>
            <person name="Young N.D."/>
        </authorList>
    </citation>
    <scope>NUCLEOTIDE SEQUENCE [LARGE SCALE GENOMIC DNA]</scope>
    <source>
        <strain evidence="1">Cs-k2</strain>
    </source>
</reference>
<dbReference type="Proteomes" id="UP000286415">
    <property type="component" value="Unassembled WGS sequence"/>
</dbReference>
<reference evidence="1 2" key="2">
    <citation type="journal article" date="2021" name="Genomics">
        <title>High-quality reference genome for Clonorchis sinensis.</title>
        <authorList>
            <person name="Young N.D."/>
            <person name="Stroehlein A.J."/>
            <person name="Kinkar L."/>
            <person name="Wang T."/>
            <person name="Sohn W.M."/>
            <person name="Chang B.C.H."/>
            <person name="Kaur P."/>
            <person name="Weisz D."/>
            <person name="Dudchenko O."/>
            <person name="Aiden E.L."/>
            <person name="Korhonen P.K."/>
            <person name="Gasser R.B."/>
        </authorList>
    </citation>
    <scope>NUCLEOTIDE SEQUENCE [LARGE SCALE GENOMIC DNA]</scope>
    <source>
        <strain evidence="1">Cs-k2</strain>
    </source>
</reference>
<gene>
    <name evidence="1" type="ORF">CSKR_103997</name>
</gene>
<name>A0A3R7FP35_CLOSI</name>